<keyword evidence="2" id="KW-0732">Signal</keyword>
<keyword evidence="4" id="KW-1185">Reference proteome</keyword>
<feature type="compositionally biased region" description="Basic and acidic residues" evidence="1">
    <location>
        <begin position="27"/>
        <end position="41"/>
    </location>
</feature>
<dbReference type="EMBL" id="JACXAA010000016">
    <property type="protein sequence ID" value="MBD2757072.1"/>
    <property type="molecule type" value="Genomic_DNA"/>
</dbReference>
<name>A0A927GGK0_9BACT</name>
<dbReference type="AlphaFoldDB" id="A0A927GGK0"/>
<feature type="region of interest" description="Disordered" evidence="1">
    <location>
        <begin position="25"/>
        <end position="77"/>
    </location>
</feature>
<accession>A0A927GGK0</accession>
<evidence type="ECO:0000313" key="3">
    <source>
        <dbReference type="EMBL" id="MBD2757072.1"/>
    </source>
</evidence>
<dbReference type="Proteomes" id="UP000653797">
    <property type="component" value="Unassembled WGS sequence"/>
</dbReference>
<sequence length="77" mass="8561">MKKRQLIWALSFTVLCATTQVACSSKPSDKAEEVQDKKEDVIEAQAEGDSSVKDEQAELDSARKDYKEAVKDSIKNP</sequence>
<evidence type="ECO:0000313" key="4">
    <source>
        <dbReference type="Proteomes" id="UP000653797"/>
    </source>
</evidence>
<feature type="signal peptide" evidence="2">
    <location>
        <begin position="1"/>
        <end position="22"/>
    </location>
</feature>
<evidence type="ECO:0008006" key="5">
    <source>
        <dbReference type="Google" id="ProtNLM"/>
    </source>
</evidence>
<gene>
    <name evidence="3" type="ORF">IC230_29600</name>
</gene>
<proteinExistence type="predicted"/>
<feature type="compositionally biased region" description="Basic and acidic residues" evidence="1">
    <location>
        <begin position="50"/>
        <end position="77"/>
    </location>
</feature>
<organism evidence="3 4">
    <name type="scientific">Spirosoma validum</name>
    <dbReference type="NCBI Taxonomy" id="2771355"/>
    <lineage>
        <taxon>Bacteria</taxon>
        <taxon>Pseudomonadati</taxon>
        <taxon>Bacteroidota</taxon>
        <taxon>Cytophagia</taxon>
        <taxon>Cytophagales</taxon>
        <taxon>Cytophagaceae</taxon>
        <taxon>Spirosoma</taxon>
    </lineage>
</organism>
<protein>
    <recommendedName>
        <fullName evidence="5">Lipoprotein</fullName>
    </recommendedName>
</protein>
<dbReference type="RefSeq" id="WP_191042692.1">
    <property type="nucleotide sequence ID" value="NZ_JACXAA010000016.1"/>
</dbReference>
<evidence type="ECO:0000256" key="2">
    <source>
        <dbReference type="SAM" id="SignalP"/>
    </source>
</evidence>
<evidence type="ECO:0000256" key="1">
    <source>
        <dbReference type="SAM" id="MobiDB-lite"/>
    </source>
</evidence>
<comment type="caution">
    <text evidence="3">The sequence shown here is derived from an EMBL/GenBank/DDBJ whole genome shotgun (WGS) entry which is preliminary data.</text>
</comment>
<feature type="chain" id="PRO_5036743121" description="Lipoprotein" evidence="2">
    <location>
        <begin position="23"/>
        <end position="77"/>
    </location>
</feature>
<reference evidence="3" key="1">
    <citation type="submission" date="2020-09" db="EMBL/GenBank/DDBJ databases">
        <authorList>
            <person name="Kim M.K."/>
        </authorList>
    </citation>
    <scope>NUCLEOTIDE SEQUENCE</scope>
    <source>
        <strain evidence="3">BT704</strain>
    </source>
</reference>